<protein>
    <submittedName>
        <fullName evidence="2">Pilus assembly protein</fullName>
    </submittedName>
</protein>
<accession>A0ABS5U276</accession>
<keyword evidence="1" id="KW-0812">Transmembrane</keyword>
<evidence type="ECO:0000313" key="3">
    <source>
        <dbReference type="Proteomes" id="UP000722125"/>
    </source>
</evidence>
<feature type="transmembrane region" description="Helical" evidence="1">
    <location>
        <begin position="20"/>
        <end position="40"/>
    </location>
</feature>
<keyword evidence="3" id="KW-1185">Reference proteome</keyword>
<dbReference type="EMBL" id="JAHBOH010000002">
    <property type="protein sequence ID" value="MBT0995499.1"/>
    <property type="molecule type" value="Genomic_DNA"/>
</dbReference>
<evidence type="ECO:0000256" key="1">
    <source>
        <dbReference type="SAM" id="Phobius"/>
    </source>
</evidence>
<evidence type="ECO:0000313" key="2">
    <source>
        <dbReference type="EMBL" id="MBT0995499.1"/>
    </source>
</evidence>
<sequence>MVRRVRARVDVRGETGNAVVEFLALSLVLLVPLVYLVLVLGRLEAATFATEGAARDAARVYVAAQDAESAAARAVAVTGVALQDQGFTDDPAAALTLTCESVPCLRPGTDVEAEVEVRVPLPFVPGFVRDVVPLEVPVRSSHVAVVDTYRATP</sequence>
<dbReference type="Proteomes" id="UP000722125">
    <property type="component" value="Unassembled WGS sequence"/>
</dbReference>
<keyword evidence="1" id="KW-1133">Transmembrane helix</keyword>
<gene>
    <name evidence="2" type="ORF">KIN34_14530</name>
</gene>
<proteinExistence type="predicted"/>
<name>A0ABS5U276_9CELL</name>
<organism evidence="2 3">
    <name type="scientific">Cellulomonas fulva</name>
    <dbReference type="NCBI Taxonomy" id="2835530"/>
    <lineage>
        <taxon>Bacteria</taxon>
        <taxon>Bacillati</taxon>
        <taxon>Actinomycetota</taxon>
        <taxon>Actinomycetes</taxon>
        <taxon>Micrococcales</taxon>
        <taxon>Cellulomonadaceae</taxon>
        <taxon>Cellulomonas</taxon>
    </lineage>
</organism>
<comment type="caution">
    <text evidence="2">The sequence shown here is derived from an EMBL/GenBank/DDBJ whole genome shotgun (WGS) entry which is preliminary data.</text>
</comment>
<keyword evidence="1" id="KW-0472">Membrane</keyword>
<reference evidence="2 3" key="1">
    <citation type="submission" date="2021-05" db="EMBL/GenBank/DDBJ databases">
        <title>Description of Cellulomonas sp. DKR-3 sp. nov.</title>
        <authorList>
            <person name="Dahal R.H."/>
            <person name="Chaudhary D.K."/>
        </authorList>
    </citation>
    <scope>NUCLEOTIDE SEQUENCE [LARGE SCALE GENOMIC DNA]</scope>
    <source>
        <strain evidence="2 3">DKR-3</strain>
    </source>
</reference>